<proteinExistence type="predicted"/>
<evidence type="ECO:0000313" key="2">
    <source>
        <dbReference type="Proteomes" id="UP001172386"/>
    </source>
</evidence>
<name>A0ACC3A0V3_9EURO</name>
<accession>A0ACC3A0V3</accession>
<reference evidence="1" key="1">
    <citation type="submission" date="2022-10" db="EMBL/GenBank/DDBJ databases">
        <title>Culturing micro-colonial fungi from biological soil crusts in the Mojave desert and describing Neophaeococcomyces mojavensis, and introducing the new genera and species Taxawa tesnikishii.</title>
        <authorList>
            <person name="Kurbessoian T."/>
            <person name="Stajich J.E."/>
        </authorList>
    </citation>
    <scope>NUCLEOTIDE SEQUENCE</scope>
    <source>
        <strain evidence="1">JES_112</strain>
    </source>
</reference>
<comment type="caution">
    <text evidence="1">The sequence shown here is derived from an EMBL/GenBank/DDBJ whole genome shotgun (WGS) entry which is preliminary data.</text>
</comment>
<organism evidence="1 2">
    <name type="scientific">Neophaeococcomyces mojaviensis</name>
    <dbReference type="NCBI Taxonomy" id="3383035"/>
    <lineage>
        <taxon>Eukaryota</taxon>
        <taxon>Fungi</taxon>
        <taxon>Dikarya</taxon>
        <taxon>Ascomycota</taxon>
        <taxon>Pezizomycotina</taxon>
        <taxon>Eurotiomycetes</taxon>
        <taxon>Chaetothyriomycetidae</taxon>
        <taxon>Chaetothyriales</taxon>
        <taxon>Chaetothyriales incertae sedis</taxon>
        <taxon>Neophaeococcomyces</taxon>
    </lineage>
</organism>
<dbReference type="Proteomes" id="UP001172386">
    <property type="component" value="Unassembled WGS sequence"/>
</dbReference>
<dbReference type="EMBL" id="JAPDRQ010000151">
    <property type="protein sequence ID" value="KAJ9653524.1"/>
    <property type="molecule type" value="Genomic_DNA"/>
</dbReference>
<evidence type="ECO:0000313" key="1">
    <source>
        <dbReference type="EMBL" id="KAJ9653524.1"/>
    </source>
</evidence>
<gene>
    <name evidence="1" type="ORF">H2198_007306</name>
</gene>
<protein>
    <submittedName>
        <fullName evidence="1">Uncharacterized protein</fullName>
    </submittedName>
</protein>
<sequence>MATQTSGFPPIPLNVKQTFEAIRLLEVPDELLEIISQGQDICFKSSPAAIAEGFGKEGNLHLCSNDKIWLVKQVSTSNSLYITRTEAVEYQDDLVTNDTEDTEGGDASMTGLDETISRPQSRLTATSKPTSILELYPIPSSTYENTVLEHLTRLVPALEKSFEDSVPATPPSSYSLADLYTHIPAPTSTITKILSQKVIDDYQDGKAYMPTPSLLLETWKRLVDAVTSSGDIEIDDIFLNDKLLDIAFDNEVYGNRTDAAETFKAIVKNLTKRNGLFEQNDLITTDKNQPPSQMFKAMETARWTGNLVLLAAQEEGVQLDKDAFVSKWEDVVPASWMKYCSIEVLEPACAVVEDEQGRQIVQWRLFTSGNVADGEASQMASGRGKPSAAAGGKNKRKWHEKFAAQRDGKK</sequence>
<keyword evidence="2" id="KW-1185">Reference proteome</keyword>